<dbReference type="CDD" id="cd20736">
    <property type="entry name" value="PoNe_Nuclease"/>
    <property type="match status" value="1"/>
</dbReference>
<organism evidence="3 4">
    <name type="scientific">Candidatus Magasanikbacteria bacterium RIFCSPHIGHO2_01_FULL_33_34</name>
    <dbReference type="NCBI Taxonomy" id="1798671"/>
    <lineage>
        <taxon>Bacteria</taxon>
        <taxon>Candidatus Magasanikiibacteriota</taxon>
    </lineage>
</organism>
<dbReference type="Pfam" id="PF02021">
    <property type="entry name" value="UPF0102"/>
    <property type="match status" value="1"/>
</dbReference>
<protein>
    <recommendedName>
        <fullName evidence="2">UPF0102 protein A2725_02090</fullName>
    </recommendedName>
</protein>
<comment type="caution">
    <text evidence="3">The sequence shown here is derived from an EMBL/GenBank/DDBJ whole genome shotgun (WGS) entry which is preliminary data.</text>
</comment>
<name>A0A1F6LKD1_9BACT</name>
<dbReference type="InterPro" id="IPR003509">
    <property type="entry name" value="UPF0102_YraN-like"/>
</dbReference>
<dbReference type="PANTHER" id="PTHR34039:SF1">
    <property type="entry name" value="UPF0102 PROTEIN YRAN"/>
    <property type="match status" value="1"/>
</dbReference>
<reference evidence="3 4" key="1">
    <citation type="journal article" date="2016" name="Nat. Commun.">
        <title>Thousands of microbial genomes shed light on interconnected biogeochemical processes in an aquifer system.</title>
        <authorList>
            <person name="Anantharaman K."/>
            <person name="Brown C.T."/>
            <person name="Hug L.A."/>
            <person name="Sharon I."/>
            <person name="Castelle C.J."/>
            <person name="Probst A.J."/>
            <person name="Thomas B.C."/>
            <person name="Singh A."/>
            <person name="Wilkins M.J."/>
            <person name="Karaoz U."/>
            <person name="Brodie E.L."/>
            <person name="Williams K.H."/>
            <person name="Hubbard S.S."/>
            <person name="Banfield J.F."/>
        </authorList>
    </citation>
    <scope>NUCLEOTIDE SEQUENCE [LARGE SCALE GENOMIC DNA]</scope>
</reference>
<evidence type="ECO:0000313" key="4">
    <source>
        <dbReference type="Proteomes" id="UP000177067"/>
    </source>
</evidence>
<dbReference type="SUPFAM" id="SSF52980">
    <property type="entry name" value="Restriction endonuclease-like"/>
    <property type="match status" value="1"/>
</dbReference>
<dbReference type="EMBL" id="MFPS01000006">
    <property type="protein sequence ID" value="OGH59785.1"/>
    <property type="molecule type" value="Genomic_DNA"/>
</dbReference>
<dbReference type="PANTHER" id="PTHR34039">
    <property type="entry name" value="UPF0102 PROTEIN YRAN"/>
    <property type="match status" value="1"/>
</dbReference>
<gene>
    <name evidence="3" type="ORF">A2725_02090</name>
</gene>
<proteinExistence type="inferred from homology"/>
<evidence type="ECO:0000313" key="3">
    <source>
        <dbReference type="EMBL" id="OGH59785.1"/>
    </source>
</evidence>
<dbReference type="HAMAP" id="MF_00048">
    <property type="entry name" value="UPF0102"/>
    <property type="match status" value="1"/>
</dbReference>
<dbReference type="AlphaFoldDB" id="A0A1F6LKD1"/>
<sequence>MAKTEKRKIGDFGEDLASSFLIEKSYNIIERNFLCREGEIDIIAWYKIKKIKTLCFVEVKTRKQDDGSAERATNQAKLNRLFKAARRYCIVNNINVEKTPIQFEQVSVFTSDNTFAHYIIPIY</sequence>
<dbReference type="InterPro" id="IPR011856">
    <property type="entry name" value="tRNA_endonuc-like_dom_sf"/>
</dbReference>
<comment type="similarity">
    <text evidence="1 2">Belongs to the UPF0102 family.</text>
</comment>
<dbReference type="InterPro" id="IPR011335">
    <property type="entry name" value="Restrct_endonuc-II-like"/>
</dbReference>
<evidence type="ECO:0000256" key="1">
    <source>
        <dbReference type="ARBA" id="ARBA00006738"/>
    </source>
</evidence>
<dbReference type="Proteomes" id="UP000177067">
    <property type="component" value="Unassembled WGS sequence"/>
</dbReference>
<dbReference type="Gene3D" id="3.40.1350.10">
    <property type="match status" value="1"/>
</dbReference>
<accession>A0A1F6LKD1</accession>
<evidence type="ECO:0000256" key="2">
    <source>
        <dbReference type="HAMAP-Rule" id="MF_00048"/>
    </source>
</evidence>
<dbReference type="GO" id="GO:0003676">
    <property type="term" value="F:nucleic acid binding"/>
    <property type="evidence" value="ECO:0007669"/>
    <property type="project" value="InterPro"/>
</dbReference>